<dbReference type="Proteomes" id="UP001217089">
    <property type="component" value="Unassembled WGS sequence"/>
</dbReference>
<evidence type="ECO:0000256" key="3">
    <source>
        <dbReference type="ARBA" id="ARBA00022737"/>
    </source>
</evidence>
<evidence type="ECO:0000256" key="4">
    <source>
        <dbReference type="ARBA" id="ARBA00022989"/>
    </source>
</evidence>
<evidence type="ECO:0000256" key="1">
    <source>
        <dbReference type="ARBA" id="ARBA00004370"/>
    </source>
</evidence>
<evidence type="ECO:0000256" key="2">
    <source>
        <dbReference type="ARBA" id="ARBA00022692"/>
    </source>
</evidence>
<dbReference type="InterPro" id="IPR035986">
    <property type="entry name" value="PKD_dom_sf"/>
</dbReference>
<dbReference type="Pfam" id="PF00801">
    <property type="entry name" value="PKD"/>
    <property type="match status" value="1"/>
</dbReference>
<dbReference type="InterPro" id="IPR013783">
    <property type="entry name" value="Ig-like_fold"/>
</dbReference>
<dbReference type="Gene3D" id="2.60.40.10">
    <property type="entry name" value="Immunoglobulins"/>
    <property type="match status" value="2"/>
</dbReference>
<dbReference type="SUPFAM" id="SSF49299">
    <property type="entry name" value="PKD domain"/>
    <property type="match status" value="4"/>
</dbReference>
<gene>
    <name evidence="7" type="ORF">KUTeg_024894</name>
</gene>
<evidence type="ECO:0000256" key="5">
    <source>
        <dbReference type="ARBA" id="ARBA00023136"/>
    </source>
</evidence>
<name>A0ABQ9E4Y0_TEGGR</name>
<dbReference type="PANTHER" id="PTHR46730">
    <property type="entry name" value="POLYCYSTIN-1"/>
    <property type="match status" value="1"/>
</dbReference>
<dbReference type="PANTHER" id="PTHR46730:SF4">
    <property type="entry name" value="POLYCYSTIC KIDNEY DISEASE PROTEIN 1-LIKE 1"/>
    <property type="match status" value="1"/>
</dbReference>
<sequence length="949" mass="107272">MGILCYGILKFISGFGLTIGSENFVYLKSGGSETVNFMFDTGNNVAFAASLNTGLNLASYGSVNSLSKTGNLGISSTIMTTNSLDFGTYLLTMTLSNAENNVQKKVVIYYEEEILNFKFYLQISVASIYIPINEEVTFETSMTSGSNVQLEWFLDGNGTCLIEYVGQHRQSSKNHTFTVPGIYNVTVVAVNTVSRTFHNVPVSVQYRVHGFDVHLAEGPHNTSQNVDITVFLNQSANIEMGNVSAYVDYGNGFSNTYILPSLASVQTSNFIINYQYPVQGNFTVNVKIQNEIDFQTFSFNVFIWDQITAVLVSSITKIKVNELTTFSFQTPPHAGFNYEIFYGDGNSVSDKSSGILYQDFNVQPWTHSFSAPKIYSVSFTGWNQYYIVTQEFKLIVQHPIPSMSLTPSANEIPLPDGVQVFDMSMVTNNPSPTNVSCDFDSGFDVEKDVETDIDFGIHLIKTYNYTQNGTYHVLFYCRNEVSAVNLSSTMIIRNFTLPDFIIHYNIVNGMNMTDINTDPYGEMKPTDVPVIVPFRISLFGVTRLPPDITFIWDFGDGTPFETVLISDFYKYHEYKNRGTYKITINMTGPNETHQIDLHIQMGVIKFVSDKLKGQINVDEFTFTASGVIGGTYSFDLLEGNIATVNSNPASAKAKYLTWGRKHAMVTGRNSTFIETVYADPVSPDYVMLNMYYKYNDSVHYPPGDITVIIGVNHTSHIFPNISCDIFMNDFVEPGNEIRTQNVSYMMELVFNYQYRTIGEHTRVTINCTNVISYDYFTTLILVKNDCFKITGVFDRHYSLKTNPMIAYISDDVDLRNRMPVLCPDKGPRYDWTVETLDIIDENTFTLEPFNKSLPEVPTGSLRFHAGEMPEGLYKVSLNVSLPEPPFPTWIYEYTYVRFTKPRPYASVVGGNRRTSKLGIITINAWEESYDTEVGYGFRDTLFFSWYCFR</sequence>
<comment type="subcellular location">
    <subcellularLocation>
        <location evidence="1">Membrane</location>
    </subcellularLocation>
</comment>
<dbReference type="InterPro" id="IPR000601">
    <property type="entry name" value="PKD_dom"/>
</dbReference>
<reference evidence="7 8" key="1">
    <citation type="submission" date="2022-12" db="EMBL/GenBank/DDBJ databases">
        <title>Chromosome-level genome of Tegillarca granosa.</title>
        <authorList>
            <person name="Kim J."/>
        </authorList>
    </citation>
    <scope>NUCLEOTIDE SEQUENCE [LARGE SCALE GENOMIC DNA]</scope>
    <source>
        <strain evidence="7">Teg-2019</strain>
        <tissue evidence="7">Adductor muscle</tissue>
    </source>
</reference>
<keyword evidence="5" id="KW-0472">Membrane</keyword>
<protein>
    <recommendedName>
        <fullName evidence="6">PKD domain-containing protein</fullName>
    </recommendedName>
</protein>
<comment type="caution">
    <text evidence="7">The sequence shown here is derived from an EMBL/GenBank/DDBJ whole genome shotgun (WGS) entry which is preliminary data.</text>
</comment>
<proteinExistence type="predicted"/>
<dbReference type="EMBL" id="JARBDR010000923">
    <property type="protein sequence ID" value="KAJ8298363.1"/>
    <property type="molecule type" value="Genomic_DNA"/>
</dbReference>
<evidence type="ECO:0000313" key="7">
    <source>
        <dbReference type="EMBL" id="KAJ8298363.1"/>
    </source>
</evidence>
<keyword evidence="2" id="KW-0812">Transmembrane</keyword>
<feature type="domain" description="PKD" evidence="6">
    <location>
        <begin position="133"/>
        <end position="205"/>
    </location>
</feature>
<keyword evidence="4" id="KW-1133">Transmembrane helix</keyword>
<organism evidence="7 8">
    <name type="scientific">Tegillarca granosa</name>
    <name type="common">Malaysian cockle</name>
    <name type="synonym">Anadara granosa</name>
    <dbReference type="NCBI Taxonomy" id="220873"/>
    <lineage>
        <taxon>Eukaryota</taxon>
        <taxon>Metazoa</taxon>
        <taxon>Spiralia</taxon>
        <taxon>Lophotrochozoa</taxon>
        <taxon>Mollusca</taxon>
        <taxon>Bivalvia</taxon>
        <taxon>Autobranchia</taxon>
        <taxon>Pteriomorphia</taxon>
        <taxon>Arcoida</taxon>
        <taxon>Arcoidea</taxon>
        <taxon>Arcidae</taxon>
        <taxon>Tegillarca</taxon>
    </lineage>
</organism>
<accession>A0ABQ9E4Y0</accession>
<evidence type="ECO:0000313" key="8">
    <source>
        <dbReference type="Proteomes" id="UP001217089"/>
    </source>
</evidence>
<keyword evidence="3" id="KW-0677">Repeat</keyword>
<dbReference type="PROSITE" id="PS50093">
    <property type="entry name" value="PKD"/>
    <property type="match status" value="2"/>
</dbReference>
<evidence type="ECO:0000259" key="6">
    <source>
        <dbReference type="PROSITE" id="PS50093"/>
    </source>
</evidence>
<keyword evidence="8" id="KW-1185">Reference proteome</keyword>
<feature type="domain" description="PKD" evidence="6">
    <location>
        <begin position="546"/>
        <end position="587"/>
    </location>
</feature>